<dbReference type="PANTHER" id="PTHR48207:SF3">
    <property type="entry name" value="SUCCINATE--HYDROXYMETHYLGLUTARATE COA-TRANSFERASE"/>
    <property type="match status" value="1"/>
</dbReference>
<dbReference type="Gene3D" id="3.30.1540.10">
    <property type="entry name" value="formyl-coa transferase, domain 3"/>
    <property type="match status" value="1"/>
</dbReference>
<dbReference type="AlphaFoldDB" id="A0A917KTB3"/>
<evidence type="ECO:0000313" key="2">
    <source>
        <dbReference type="EMBL" id="GGJ26035.1"/>
    </source>
</evidence>
<dbReference type="InterPro" id="IPR050483">
    <property type="entry name" value="CoA-transferase_III_domain"/>
</dbReference>
<dbReference type="InterPro" id="IPR003673">
    <property type="entry name" value="CoA-Trfase_fam_III"/>
</dbReference>
<organism evidence="2 3">
    <name type="scientific">Neoroseomonas lacus</name>
    <dbReference type="NCBI Taxonomy" id="287609"/>
    <lineage>
        <taxon>Bacteria</taxon>
        <taxon>Pseudomonadati</taxon>
        <taxon>Pseudomonadota</taxon>
        <taxon>Alphaproteobacteria</taxon>
        <taxon>Acetobacterales</taxon>
        <taxon>Acetobacteraceae</taxon>
        <taxon>Neoroseomonas</taxon>
    </lineage>
</organism>
<protein>
    <submittedName>
        <fullName evidence="2">CoA transferase</fullName>
    </submittedName>
</protein>
<dbReference type="Gene3D" id="3.40.50.10540">
    <property type="entry name" value="Crotonobetainyl-coa:carnitine coa-transferase, domain 1"/>
    <property type="match status" value="1"/>
</dbReference>
<gene>
    <name evidence="2" type="ORF">GCM10011320_36780</name>
</gene>
<dbReference type="SUPFAM" id="SSF89796">
    <property type="entry name" value="CoA-transferase family III (CaiB/BaiF)"/>
    <property type="match status" value="1"/>
</dbReference>
<dbReference type="InterPro" id="IPR023606">
    <property type="entry name" value="CoA-Trfase_III_dom_1_sf"/>
</dbReference>
<evidence type="ECO:0000256" key="1">
    <source>
        <dbReference type="ARBA" id="ARBA00022679"/>
    </source>
</evidence>
<name>A0A917KTB3_9PROT</name>
<reference evidence="2" key="1">
    <citation type="journal article" date="2014" name="Int. J. Syst. Evol. Microbiol.">
        <title>Complete genome sequence of Corynebacterium casei LMG S-19264T (=DSM 44701T), isolated from a smear-ripened cheese.</title>
        <authorList>
            <consortium name="US DOE Joint Genome Institute (JGI-PGF)"/>
            <person name="Walter F."/>
            <person name="Albersmeier A."/>
            <person name="Kalinowski J."/>
            <person name="Ruckert C."/>
        </authorList>
    </citation>
    <scope>NUCLEOTIDE SEQUENCE</scope>
    <source>
        <strain evidence="2">CGMCC 1.3617</strain>
    </source>
</reference>
<dbReference type="Pfam" id="PF02515">
    <property type="entry name" value="CoA_transf_3"/>
    <property type="match status" value="1"/>
</dbReference>
<evidence type="ECO:0000313" key="3">
    <source>
        <dbReference type="Proteomes" id="UP000661507"/>
    </source>
</evidence>
<dbReference type="Proteomes" id="UP000661507">
    <property type="component" value="Unassembled WGS sequence"/>
</dbReference>
<dbReference type="PANTHER" id="PTHR48207">
    <property type="entry name" value="SUCCINATE--HYDROXYMETHYLGLUTARATE COA-TRANSFERASE"/>
    <property type="match status" value="1"/>
</dbReference>
<accession>A0A917KTB3</accession>
<reference evidence="2" key="2">
    <citation type="submission" date="2020-09" db="EMBL/GenBank/DDBJ databases">
        <authorList>
            <person name="Sun Q."/>
            <person name="Zhou Y."/>
        </authorList>
    </citation>
    <scope>NUCLEOTIDE SEQUENCE</scope>
    <source>
        <strain evidence="2">CGMCC 1.3617</strain>
    </source>
</reference>
<proteinExistence type="predicted"/>
<comment type="caution">
    <text evidence="2">The sequence shown here is derived from an EMBL/GenBank/DDBJ whole genome shotgun (WGS) entry which is preliminary data.</text>
</comment>
<sequence>MAGPLSHLRVLDLGRIMAAPWATQILGDLGAEVIKIERPGVGDDTRGWGPPFLKDRDGNPTKDAGYFLSVNRGKRSVTLDITKPAGQAIAKRLAQDCDIVIENFKVGALARYGLDAASLRALKPSLIYCSVTGFGQDGPRAEQAAYDFMIQAMCGLMSITGEAEGAPQKVGVPIVDLMTGMYAAVAVLAAVARRAETGHGETIDLAMLDVGTGILANQAMNYLVGGRVPHRAGNRHPNIQPQDVFPASDGEIVLAVGNDGQFAKLCVAIDRPDWATDPRFIRNADRVRHNAALTPLLAARFRDFTRAELTSRLDAAGVPCGPINTVPDVFADRQVIHRGVLSRRRHPAGEVPMIGNPIRMAEAEMRNDGVPPLLGQDTEAVLDSIGIGVAERASLAAEGII</sequence>
<keyword evidence="1 2" id="KW-0808">Transferase</keyword>
<dbReference type="GO" id="GO:0008410">
    <property type="term" value="F:CoA-transferase activity"/>
    <property type="evidence" value="ECO:0007669"/>
    <property type="project" value="TreeGrafter"/>
</dbReference>
<dbReference type="EMBL" id="BMKW01000009">
    <property type="protein sequence ID" value="GGJ26035.1"/>
    <property type="molecule type" value="Genomic_DNA"/>
</dbReference>
<keyword evidence="3" id="KW-1185">Reference proteome</keyword>
<dbReference type="InterPro" id="IPR044855">
    <property type="entry name" value="CoA-Trfase_III_dom3_sf"/>
</dbReference>
<dbReference type="RefSeq" id="WP_188969307.1">
    <property type="nucleotide sequence ID" value="NZ_BMKW01000009.1"/>
</dbReference>